<keyword evidence="3" id="KW-0934">Plastid</keyword>
<feature type="domain" description="Glycosyl transferase family 1" evidence="4">
    <location>
        <begin position="40"/>
        <end position="84"/>
    </location>
</feature>
<dbReference type="Pfam" id="PF00534">
    <property type="entry name" value="Glycos_transf_1"/>
    <property type="match status" value="1"/>
</dbReference>
<dbReference type="SUPFAM" id="SSF53756">
    <property type="entry name" value="UDP-Glycosyltransferase/glycogen phosphorylase"/>
    <property type="match status" value="1"/>
</dbReference>
<accession>A0A392PGD6</accession>
<keyword evidence="2" id="KW-0808">Transferase</keyword>
<organism evidence="5 6">
    <name type="scientific">Trifolium medium</name>
    <dbReference type="NCBI Taxonomy" id="97028"/>
    <lineage>
        <taxon>Eukaryota</taxon>
        <taxon>Viridiplantae</taxon>
        <taxon>Streptophyta</taxon>
        <taxon>Embryophyta</taxon>
        <taxon>Tracheophyta</taxon>
        <taxon>Spermatophyta</taxon>
        <taxon>Magnoliopsida</taxon>
        <taxon>eudicotyledons</taxon>
        <taxon>Gunneridae</taxon>
        <taxon>Pentapetalae</taxon>
        <taxon>rosids</taxon>
        <taxon>fabids</taxon>
        <taxon>Fabales</taxon>
        <taxon>Fabaceae</taxon>
        <taxon>Papilionoideae</taxon>
        <taxon>50 kb inversion clade</taxon>
        <taxon>NPAAA clade</taxon>
        <taxon>Hologalegina</taxon>
        <taxon>IRL clade</taxon>
        <taxon>Trifolieae</taxon>
        <taxon>Trifolium</taxon>
    </lineage>
</organism>
<feature type="non-terminal residue" evidence="5">
    <location>
        <position position="1"/>
    </location>
</feature>
<evidence type="ECO:0000259" key="4">
    <source>
        <dbReference type="Pfam" id="PF00534"/>
    </source>
</evidence>
<keyword evidence="3" id="KW-0035">Amyloplast</keyword>
<dbReference type="PANTHER" id="PTHR45825:SF11">
    <property type="entry name" value="ALPHA AMYLASE DOMAIN-CONTAINING PROTEIN"/>
    <property type="match status" value="1"/>
</dbReference>
<dbReference type="GO" id="GO:0009507">
    <property type="term" value="C:chloroplast"/>
    <property type="evidence" value="ECO:0007669"/>
    <property type="project" value="TreeGrafter"/>
</dbReference>
<dbReference type="InterPro" id="IPR001296">
    <property type="entry name" value="Glyco_trans_1"/>
</dbReference>
<evidence type="ECO:0000313" key="5">
    <source>
        <dbReference type="EMBL" id="MCI10549.1"/>
    </source>
</evidence>
<evidence type="ECO:0000256" key="2">
    <source>
        <dbReference type="ARBA" id="ARBA00022676"/>
    </source>
</evidence>
<dbReference type="GO" id="GO:0009501">
    <property type="term" value="C:amyloplast"/>
    <property type="evidence" value="ECO:0007669"/>
    <property type="project" value="UniProtKB-SubCell"/>
</dbReference>
<dbReference type="Proteomes" id="UP000265520">
    <property type="component" value="Unassembled WGS sequence"/>
</dbReference>
<comment type="caution">
    <text evidence="5">The sequence shown here is derived from an EMBL/GenBank/DDBJ whole genome shotgun (WGS) entry which is preliminary data.</text>
</comment>
<protein>
    <submittedName>
        <fullName evidence="5">Soluble starch synthase 1 chloroplastic/amyloplastic-like</fullName>
    </submittedName>
</protein>
<reference evidence="5 6" key="1">
    <citation type="journal article" date="2018" name="Front. Plant Sci.">
        <title>Red Clover (Trifolium pratense) and Zigzag Clover (T. medium) - A Picture of Genomic Similarities and Differences.</title>
        <authorList>
            <person name="Dluhosova J."/>
            <person name="Istvanek J."/>
            <person name="Nedelnik J."/>
            <person name="Repkova J."/>
        </authorList>
    </citation>
    <scope>NUCLEOTIDE SEQUENCE [LARGE SCALE GENOMIC DNA]</scope>
    <source>
        <strain evidence="6">cv. 10/8</strain>
        <tissue evidence="5">Leaf</tissue>
    </source>
</reference>
<keyword evidence="2" id="KW-0328">Glycosyltransferase</keyword>
<dbReference type="PANTHER" id="PTHR45825">
    <property type="entry name" value="GRANULE-BOUND STARCH SYNTHASE 1, CHLOROPLASTIC/AMYLOPLASTIC"/>
    <property type="match status" value="1"/>
</dbReference>
<dbReference type="AlphaFoldDB" id="A0A392PGD6"/>
<keyword evidence="6" id="KW-1185">Reference proteome</keyword>
<name>A0A392PGD6_9FABA</name>
<dbReference type="GO" id="GO:0016757">
    <property type="term" value="F:glycosyltransferase activity"/>
    <property type="evidence" value="ECO:0007669"/>
    <property type="project" value="UniProtKB-KW"/>
</dbReference>
<evidence type="ECO:0000256" key="1">
    <source>
        <dbReference type="ARBA" id="ARBA00004602"/>
    </source>
</evidence>
<dbReference type="Gene3D" id="3.40.50.2000">
    <property type="entry name" value="Glycogen Phosphorylase B"/>
    <property type="match status" value="1"/>
</dbReference>
<dbReference type="EMBL" id="LXQA010076694">
    <property type="protein sequence ID" value="MCI10549.1"/>
    <property type="molecule type" value="Genomic_DNA"/>
</dbReference>
<proteinExistence type="predicted"/>
<evidence type="ECO:0000256" key="3">
    <source>
        <dbReference type="ARBA" id="ARBA00023234"/>
    </source>
</evidence>
<comment type="subcellular location">
    <subcellularLocation>
        <location evidence="1">Plastid</location>
        <location evidence="1">Amyloplast</location>
    </subcellularLocation>
</comment>
<evidence type="ECO:0000313" key="6">
    <source>
        <dbReference type="Proteomes" id="UP000265520"/>
    </source>
</evidence>
<sequence>VMLGSGNPVYEDWMRATESIYKDKFRGWVGFNVPVSHRITAGCDILLMPSTFEPCGLNQLYAMRYGTIPVVHETGGLRDTVQTFNPFAAGSNAEGCNAEGTGYVVHELGFIFPLSCRFFLINLGGRFLR</sequence>